<reference evidence="3" key="1">
    <citation type="journal article" date="2019" name="PLoS Negl. Trop. Dis.">
        <title>Revisiting the worldwide diversity of Leptospira species in the environment.</title>
        <authorList>
            <person name="Vincent A.T."/>
            <person name="Schiettekatte O."/>
            <person name="Bourhy P."/>
            <person name="Veyrier F.J."/>
            <person name="Picardeau M."/>
        </authorList>
    </citation>
    <scope>NUCLEOTIDE SEQUENCE [LARGE SCALE GENOMIC DNA]</scope>
    <source>
        <strain evidence="3">SSS9</strain>
    </source>
</reference>
<dbReference type="Proteomes" id="UP000297453">
    <property type="component" value="Unassembled WGS sequence"/>
</dbReference>
<keyword evidence="4" id="KW-1185">Reference proteome</keyword>
<evidence type="ECO:0000259" key="2">
    <source>
        <dbReference type="Pfam" id="PF22497"/>
    </source>
</evidence>
<keyword evidence="1" id="KW-0812">Transmembrane</keyword>
<evidence type="ECO:0000256" key="1">
    <source>
        <dbReference type="SAM" id="Phobius"/>
    </source>
</evidence>
<accession>A0A4R9FMS8</accession>
<feature type="transmembrane region" description="Helical" evidence="1">
    <location>
        <begin position="200"/>
        <end position="221"/>
    </location>
</feature>
<feature type="domain" description="DUF6989" evidence="2">
    <location>
        <begin position="73"/>
        <end position="221"/>
    </location>
</feature>
<gene>
    <name evidence="3" type="ORF">EHO59_15920</name>
</gene>
<comment type="caution">
    <text evidence="3">The sequence shown here is derived from an EMBL/GenBank/DDBJ whole genome shotgun (WGS) entry which is preliminary data.</text>
</comment>
<dbReference type="OrthoDB" id="509480at2"/>
<organism evidence="3 4">
    <name type="scientific">Leptospira semungkisensis</name>
    <dbReference type="NCBI Taxonomy" id="2484985"/>
    <lineage>
        <taxon>Bacteria</taxon>
        <taxon>Pseudomonadati</taxon>
        <taxon>Spirochaetota</taxon>
        <taxon>Spirochaetia</taxon>
        <taxon>Leptospirales</taxon>
        <taxon>Leptospiraceae</taxon>
        <taxon>Leptospira</taxon>
    </lineage>
</organism>
<dbReference type="RefSeq" id="WP_135589440.1">
    <property type="nucleotide sequence ID" value="NZ_RQEP01000019.1"/>
</dbReference>
<dbReference type="InterPro" id="IPR054258">
    <property type="entry name" value="DUF6989"/>
</dbReference>
<evidence type="ECO:0000313" key="4">
    <source>
        <dbReference type="Proteomes" id="UP000297453"/>
    </source>
</evidence>
<sequence>MKTTEKHTILFHLAFAILCIIVLLLPIQATSGWRLFFLVLVYNISLPIVAQIAKHDRWTDIFLFVLPLSILQVVPDWFLSKVLGILVFSPDGFYKIGTVSAYMAGLWTIPLFLIIFSATRFTKRYPEANSISKYAVAGGVAFLLFALSEEASIFIPIWYAQNVSMLGHIAIYVLFPEFLLGVFATFAYFRTEHKPFRSKLLWAGATMFVYLGSLSFSYLFIEGVWK</sequence>
<dbReference type="AlphaFoldDB" id="A0A4R9FMS8"/>
<feature type="transmembrane region" description="Helical" evidence="1">
    <location>
        <begin position="33"/>
        <end position="49"/>
    </location>
</feature>
<feature type="transmembrane region" description="Helical" evidence="1">
    <location>
        <begin position="99"/>
        <end position="122"/>
    </location>
</feature>
<dbReference type="Pfam" id="PF22497">
    <property type="entry name" value="DUF6989"/>
    <property type="match status" value="1"/>
</dbReference>
<protein>
    <recommendedName>
        <fullName evidence="2">DUF6989 domain-containing protein</fullName>
    </recommendedName>
</protein>
<feature type="transmembrane region" description="Helical" evidence="1">
    <location>
        <begin position="61"/>
        <end position="79"/>
    </location>
</feature>
<keyword evidence="1" id="KW-0472">Membrane</keyword>
<keyword evidence="1" id="KW-1133">Transmembrane helix</keyword>
<dbReference type="EMBL" id="RQEP01000019">
    <property type="protein sequence ID" value="TGJ99349.1"/>
    <property type="molecule type" value="Genomic_DNA"/>
</dbReference>
<feature type="transmembrane region" description="Helical" evidence="1">
    <location>
        <begin position="165"/>
        <end position="188"/>
    </location>
</feature>
<name>A0A4R9FMS8_9LEPT</name>
<feature type="transmembrane region" description="Helical" evidence="1">
    <location>
        <begin position="134"/>
        <end position="159"/>
    </location>
</feature>
<evidence type="ECO:0000313" key="3">
    <source>
        <dbReference type="EMBL" id="TGJ99349.1"/>
    </source>
</evidence>
<proteinExistence type="predicted"/>
<feature type="transmembrane region" description="Helical" evidence="1">
    <location>
        <begin position="9"/>
        <end position="27"/>
    </location>
</feature>